<evidence type="ECO:0000313" key="3">
    <source>
        <dbReference type="Proteomes" id="UP000288216"/>
    </source>
</evidence>
<dbReference type="STRING" id="75743.A0A401NMM0"/>
<dbReference type="PANTHER" id="PTHR22775:SF31">
    <property type="entry name" value="SORTING NEXIN-19"/>
    <property type="match status" value="1"/>
</dbReference>
<evidence type="ECO:0000259" key="1">
    <source>
        <dbReference type="Pfam" id="PF08628"/>
    </source>
</evidence>
<sequence>VQICNLTCTQHWVVYLKLLQEAIWPGGTLPKWPKPVRTQEQKAQTQELAFHCLMKMLPALVPEILGEEGYKKTWQLVLESLQDPMINRHLIYCIWDLLLEFLIPEASSEEFQKSLLACASGSSEKILI</sequence>
<dbReference type="AlphaFoldDB" id="A0A401NMM0"/>
<feature type="non-terminal residue" evidence="2">
    <location>
        <position position="1"/>
    </location>
</feature>
<name>A0A401NMM0_SCYTO</name>
<comment type="caution">
    <text evidence="2">The sequence shown here is derived from an EMBL/GenBank/DDBJ whole genome shotgun (WGS) entry which is preliminary data.</text>
</comment>
<dbReference type="PANTHER" id="PTHR22775">
    <property type="entry name" value="SORTING NEXIN"/>
    <property type="match status" value="1"/>
</dbReference>
<accession>A0A401NMM0</accession>
<dbReference type="EMBL" id="BFAA01000001">
    <property type="protein sequence ID" value="GCB62123.1"/>
    <property type="molecule type" value="Genomic_DNA"/>
</dbReference>
<dbReference type="Proteomes" id="UP000288216">
    <property type="component" value="Unassembled WGS sequence"/>
</dbReference>
<keyword evidence="3" id="KW-1185">Reference proteome</keyword>
<dbReference type="OrthoDB" id="5582218at2759"/>
<proteinExistence type="predicted"/>
<reference evidence="2 3" key="1">
    <citation type="journal article" date="2018" name="Nat. Ecol. Evol.">
        <title>Shark genomes provide insights into elasmobranch evolution and the origin of vertebrates.</title>
        <authorList>
            <person name="Hara Y"/>
            <person name="Yamaguchi K"/>
            <person name="Onimaru K"/>
            <person name="Kadota M"/>
            <person name="Koyanagi M"/>
            <person name="Keeley SD"/>
            <person name="Tatsumi K"/>
            <person name="Tanaka K"/>
            <person name="Motone F"/>
            <person name="Kageyama Y"/>
            <person name="Nozu R"/>
            <person name="Adachi N"/>
            <person name="Nishimura O"/>
            <person name="Nakagawa R"/>
            <person name="Tanegashima C"/>
            <person name="Kiyatake I"/>
            <person name="Matsumoto R"/>
            <person name="Murakumo K"/>
            <person name="Nishida K"/>
            <person name="Terakita A"/>
            <person name="Kuratani S"/>
            <person name="Sato K"/>
            <person name="Hyodo S Kuraku.S."/>
        </authorList>
    </citation>
    <scope>NUCLEOTIDE SEQUENCE [LARGE SCALE GENOMIC DNA]</scope>
</reference>
<dbReference type="Pfam" id="PF08628">
    <property type="entry name" value="Nexin_C"/>
    <property type="match status" value="1"/>
</dbReference>
<dbReference type="OMA" id="MEAPQTT"/>
<dbReference type="InterPro" id="IPR013937">
    <property type="entry name" value="Sorting_nexin_C"/>
</dbReference>
<evidence type="ECO:0000313" key="2">
    <source>
        <dbReference type="EMBL" id="GCB62123.1"/>
    </source>
</evidence>
<gene>
    <name evidence="2" type="ORF">scyTo_0000010</name>
</gene>
<feature type="domain" description="Sorting nexin C-terminal" evidence="1">
    <location>
        <begin position="2"/>
        <end position="84"/>
    </location>
</feature>
<protein>
    <recommendedName>
        <fullName evidence="1">Sorting nexin C-terminal domain-containing protein</fullName>
    </recommendedName>
</protein>
<dbReference type="GO" id="GO:0035091">
    <property type="term" value="F:phosphatidylinositol binding"/>
    <property type="evidence" value="ECO:0007669"/>
    <property type="project" value="TreeGrafter"/>
</dbReference>
<organism evidence="2 3">
    <name type="scientific">Scyliorhinus torazame</name>
    <name type="common">Cloudy catshark</name>
    <name type="synonym">Catulus torazame</name>
    <dbReference type="NCBI Taxonomy" id="75743"/>
    <lineage>
        <taxon>Eukaryota</taxon>
        <taxon>Metazoa</taxon>
        <taxon>Chordata</taxon>
        <taxon>Craniata</taxon>
        <taxon>Vertebrata</taxon>
        <taxon>Chondrichthyes</taxon>
        <taxon>Elasmobranchii</taxon>
        <taxon>Galeomorphii</taxon>
        <taxon>Galeoidea</taxon>
        <taxon>Carcharhiniformes</taxon>
        <taxon>Scyliorhinidae</taxon>
        <taxon>Scyliorhinus</taxon>
    </lineage>
</organism>